<accession>A0A1X0ZSD8</accession>
<protein>
    <submittedName>
        <fullName evidence="1">Uncharacterized protein</fullName>
    </submittedName>
</protein>
<name>A0A1X0ZSD8_PSEPU</name>
<comment type="caution">
    <text evidence="1">The sequence shown here is derived from an EMBL/GenBank/DDBJ whole genome shotgun (WGS) entry which is preliminary data.</text>
</comment>
<sequence length="459" mass="50580">MSSLHDQAMHSIYQQVLERVNAHMPRAQQASLQLLVHRLEMAAGGREYLDRFRLLMVLGGDRRSAQLLACVRAAQLNLALRYGSTFRLRVVVACLPGMDAKTLQRHDQRFSALVMQDDPRVELLMVEDDQLVPFSYRQPEIAAQWSGAREAMLLFGHLAEAAPAALLGARLHLQLADALRLALACTDGVDTLVTAWSGRQRRRFLAWGRRILRLAKQPGLDTVDRCAAALLEGLGRLQMVLGTPTGRFVSAPAALAREHSVNVLTVDDLLPRSAGMGGLDGMLGLADGPGTAKENTLEPYLVRNLCTLKARLRADEGQDARLSLKGTRLAWWLRAQQQVRAPFLQAHGLNEAQLACLLFAPFADHGRDLAYFLQRCHPCMQVALPYLHKALQGKACPEAVKRWLVDTSGLSLTQLQAIYAGRLGAPVRRVLANLARRDIDLRLVPRASPPAATVRQAAL</sequence>
<reference evidence="1 2" key="1">
    <citation type="submission" date="2017-04" db="EMBL/GenBank/DDBJ databases">
        <title>Presence of VIM-2 positive Pseudomonas species in chickens and their surrounding environment.</title>
        <authorList>
            <person name="Zhang R."/>
        </authorList>
    </citation>
    <scope>NUCLEOTIDE SEQUENCE [LARGE SCALE GENOMIC DNA]</scope>
    <source>
        <strain evidence="1 2">DZ-C18</strain>
    </source>
</reference>
<evidence type="ECO:0000313" key="1">
    <source>
        <dbReference type="EMBL" id="ORL62599.1"/>
    </source>
</evidence>
<proteinExistence type="predicted"/>
<dbReference type="RefSeq" id="WP_084858036.1">
    <property type="nucleotide sequence ID" value="NZ_JAOTEI010000129.1"/>
</dbReference>
<dbReference type="AlphaFoldDB" id="A0A1X0ZSD8"/>
<evidence type="ECO:0000313" key="2">
    <source>
        <dbReference type="Proteomes" id="UP000193675"/>
    </source>
</evidence>
<dbReference type="EMBL" id="NBWC01000028">
    <property type="protein sequence ID" value="ORL62599.1"/>
    <property type="molecule type" value="Genomic_DNA"/>
</dbReference>
<dbReference type="Proteomes" id="UP000193675">
    <property type="component" value="Unassembled WGS sequence"/>
</dbReference>
<organism evidence="1 2">
    <name type="scientific">Pseudomonas putida</name>
    <name type="common">Arthrobacter siderocapsulatus</name>
    <dbReference type="NCBI Taxonomy" id="303"/>
    <lineage>
        <taxon>Bacteria</taxon>
        <taxon>Pseudomonadati</taxon>
        <taxon>Pseudomonadota</taxon>
        <taxon>Gammaproteobacteria</taxon>
        <taxon>Pseudomonadales</taxon>
        <taxon>Pseudomonadaceae</taxon>
        <taxon>Pseudomonas</taxon>
    </lineage>
</organism>
<dbReference type="OrthoDB" id="7028673at2"/>
<gene>
    <name evidence="1" type="ORF">B7H17_17830</name>
</gene>